<dbReference type="Gene3D" id="3.90.1150.10">
    <property type="entry name" value="Aspartate Aminotransferase, domain 1"/>
    <property type="match status" value="1"/>
</dbReference>
<evidence type="ECO:0000259" key="6">
    <source>
        <dbReference type="PROSITE" id="PS50949"/>
    </source>
</evidence>
<evidence type="ECO:0000256" key="2">
    <source>
        <dbReference type="ARBA" id="ARBA00022898"/>
    </source>
</evidence>
<proteinExistence type="inferred from homology"/>
<dbReference type="SUPFAM" id="SSF53383">
    <property type="entry name" value="PLP-dependent transferases"/>
    <property type="match status" value="1"/>
</dbReference>
<evidence type="ECO:0000313" key="7">
    <source>
        <dbReference type="EMBL" id="MFC0514240.1"/>
    </source>
</evidence>
<evidence type="ECO:0000256" key="5">
    <source>
        <dbReference type="ARBA" id="ARBA00023163"/>
    </source>
</evidence>
<dbReference type="InterPro" id="IPR015421">
    <property type="entry name" value="PyrdxlP-dep_Trfase_major"/>
</dbReference>
<dbReference type="GO" id="GO:0008483">
    <property type="term" value="F:transaminase activity"/>
    <property type="evidence" value="ECO:0007669"/>
    <property type="project" value="UniProtKB-KW"/>
</dbReference>
<dbReference type="Pfam" id="PF00155">
    <property type="entry name" value="Aminotran_1_2"/>
    <property type="match status" value="1"/>
</dbReference>
<evidence type="ECO:0000256" key="1">
    <source>
        <dbReference type="ARBA" id="ARBA00005384"/>
    </source>
</evidence>
<feature type="domain" description="HTH gntR-type" evidence="6">
    <location>
        <begin position="5"/>
        <end position="73"/>
    </location>
</feature>
<dbReference type="EMBL" id="JBHLTS010000020">
    <property type="protein sequence ID" value="MFC0514240.1"/>
    <property type="molecule type" value="Genomic_DNA"/>
</dbReference>
<dbReference type="Proteomes" id="UP001589828">
    <property type="component" value="Unassembled WGS sequence"/>
</dbReference>
<protein>
    <submittedName>
        <fullName evidence="7">PLP-dependent aminotransferase family protein</fullName>
    </submittedName>
</protein>
<keyword evidence="7" id="KW-0808">Transferase</keyword>
<comment type="similarity">
    <text evidence="1">In the C-terminal section; belongs to the class-I pyridoxal-phosphate-dependent aminotransferase family.</text>
</comment>
<dbReference type="CDD" id="cd07377">
    <property type="entry name" value="WHTH_GntR"/>
    <property type="match status" value="1"/>
</dbReference>
<comment type="caution">
    <text evidence="7">The sequence shown here is derived from an EMBL/GenBank/DDBJ whole genome shotgun (WGS) entry which is preliminary data.</text>
</comment>
<dbReference type="RefSeq" id="WP_377022093.1">
    <property type="nucleotide sequence ID" value="NZ_JBHLTS010000020.1"/>
</dbReference>
<dbReference type="Pfam" id="PF00392">
    <property type="entry name" value="GntR"/>
    <property type="match status" value="1"/>
</dbReference>
<keyword evidence="7" id="KW-0032">Aminotransferase</keyword>
<dbReference type="Gene3D" id="1.10.10.10">
    <property type="entry name" value="Winged helix-like DNA-binding domain superfamily/Winged helix DNA-binding domain"/>
    <property type="match status" value="1"/>
</dbReference>
<accession>A0ABV6L435</accession>
<dbReference type="PROSITE" id="PS50949">
    <property type="entry name" value="HTH_GNTR"/>
    <property type="match status" value="1"/>
</dbReference>
<dbReference type="Gene3D" id="3.40.640.10">
    <property type="entry name" value="Type I PLP-dependent aspartate aminotransferase-like (Major domain)"/>
    <property type="match status" value="1"/>
</dbReference>
<dbReference type="InterPro" id="IPR000524">
    <property type="entry name" value="Tscrpt_reg_HTH_GntR"/>
</dbReference>
<dbReference type="SMART" id="SM00345">
    <property type="entry name" value="HTH_GNTR"/>
    <property type="match status" value="1"/>
</dbReference>
<evidence type="ECO:0000256" key="4">
    <source>
        <dbReference type="ARBA" id="ARBA00023125"/>
    </source>
</evidence>
<keyword evidence="4" id="KW-0238">DNA-binding</keyword>
<keyword evidence="8" id="KW-1185">Reference proteome</keyword>
<dbReference type="CDD" id="cd00609">
    <property type="entry name" value="AAT_like"/>
    <property type="match status" value="1"/>
</dbReference>
<dbReference type="InterPro" id="IPR004839">
    <property type="entry name" value="Aminotransferase_I/II_large"/>
</dbReference>
<sequence length="474" mass="53165">MAIKSFRYEQVINKIEETITGLQLQPGDKLPSVRKVSGELKVSLTTVNQAYAILEAKGSIISRPGSGFYINTVSKNVLTTRRFIPLPENVEVSSMAAAMMKNTNKYSVINFSSLSPINEYLPITRINKAMQASMKEDSNIYQYTFLEGHPRLRKQIALQSFDWDKSIKQDEILITNGCMEAINLCLDAITKSDDIVAVESPVYAGILQCLESKGLKALGINMDPVTGLDLDDLENALNNNKVAACIFMPVCQNPYGCSMPEENKIRLVKILGERGIPLIEDDALGELYFEKSRPLPAKAYDTYDNVLFCSSFSKSLMPGFRIGWVAAGKYLAEIEKLKFAENISTNGLLQDAIARFLESGNYQTHIKRLRQFAKKQACQYRNAILKYFPEETKITEPVGGYSLWVELPENVNALTLQREALKFGIGFCPGQIFSASNHFQNFMRINCCPMWTTRIDDAFKTLGKLVRSIGNRQV</sequence>
<dbReference type="PANTHER" id="PTHR46577:SF2">
    <property type="entry name" value="TRANSCRIPTIONAL REGULATORY PROTEIN"/>
    <property type="match status" value="1"/>
</dbReference>
<dbReference type="SUPFAM" id="SSF46785">
    <property type="entry name" value="Winged helix' DNA-binding domain"/>
    <property type="match status" value="1"/>
</dbReference>
<evidence type="ECO:0000256" key="3">
    <source>
        <dbReference type="ARBA" id="ARBA00023015"/>
    </source>
</evidence>
<name>A0ABV6L435_9SPHI</name>
<keyword evidence="5" id="KW-0804">Transcription</keyword>
<dbReference type="InterPro" id="IPR015424">
    <property type="entry name" value="PyrdxlP-dep_Trfase"/>
</dbReference>
<organism evidence="7 8">
    <name type="scientific">Mucilaginibacter angelicae</name>
    <dbReference type="NCBI Taxonomy" id="869718"/>
    <lineage>
        <taxon>Bacteria</taxon>
        <taxon>Pseudomonadati</taxon>
        <taxon>Bacteroidota</taxon>
        <taxon>Sphingobacteriia</taxon>
        <taxon>Sphingobacteriales</taxon>
        <taxon>Sphingobacteriaceae</taxon>
        <taxon>Mucilaginibacter</taxon>
    </lineage>
</organism>
<gene>
    <name evidence="7" type="ORF">ACFFGT_08520</name>
</gene>
<dbReference type="PANTHER" id="PTHR46577">
    <property type="entry name" value="HTH-TYPE TRANSCRIPTIONAL REGULATORY PROTEIN GABR"/>
    <property type="match status" value="1"/>
</dbReference>
<dbReference type="InterPro" id="IPR036390">
    <property type="entry name" value="WH_DNA-bd_sf"/>
</dbReference>
<keyword evidence="3" id="KW-0805">Transcription regulation</keyword>
<reference evidence="7 8" key="1">
    <citation type="submission" date="2024-09" db="EMBL/GenBank/DDBJ databases">
        <authorList>
            <person name="Sun Q."/>
            <person name="Mori K."/>
        </authorList>
    </citation>
    <scope>NUCLEOTIDE SEQUENCE [LARGE SCALE GENOMIC DNA]</scope>
    <source>
        <strain evidence="7 8">NCAIM B.02415</strain>
    </source>
</reference>
<dbReference type="InterPro" id="IPR015422">
    <property type="entry name" value="PyrdxlP-dep_Trfase_small"/>
</dbReference>
<keyword evidence="2" id="KW-0663">Pyridoxal phosphate</keyword>
<dbReference type="InterPro" id="IPR051446">
    <property type="entry name" value="HTH_trans_reg/aminotransferase"/>
</dbReference>
<dbReference type="InterPro" id="IPR036388">
    <property type="entry name" value="WH-like_DNA-bd_sf"/>
</dbReference>
<evidence type="ECO:0000313" key="8">
    <source>
        <dbReference type="Proteomes" id="UP001589828"/>
    </source>
</evidence>